<dbReference type="RefSeq" id="WP_271712516.1">
    <property type="nucleotide sequence ID" value="NZ_AP024169.1"/>
</dbReference>
<gene>
    <name evidence="2" type="ORF">bsdtb5_26890</name>
</gene>
<keyword evidence="1" id="KW-1133">Transmembrane helix</keyword>
<protein>
    <recommendedName>
        <fullName evidence="4">Peptidase M50 domain-containing protein</fullName>
    </recommendedName>
</protein>
<feature type="transmembrane region" description="Helical" evidence="1">
    <location>
        <begin position="6"/>
        <end position="25"/>
    </location>
</feature>
<feature type="transmembrane region" description="Helical" evidence="1">
    <location>
        <begin position="180"/>
        <end position="201"/>
    </location>
</feature>
<feature type="transmembrane region" description="Helical" evidence="1">
    <location>
        <begin position="82"/>
        <end position="103"/>
    </location>
</feature>
<dbReference type="KEGG" id="ahb:bsdtb5_26890"/>
<accession>A0A7R7EMC3</accession>
<reference evidence="2 3" key="1">
    <citation type="submission" date="2020-11" db="EMBL/GenBank/DDBJ databases">
        <title>Draft genome sequencing of a Lachnospiraceae strain isolated from anoxic soil subjected to BSD treatment.</title>
        <authorList>
            <person name="Uek A."/>
            <person name="Tonouchi A."/>
        </authorList>
    </citation>
    <scope>NUCLEOTIDE SEQUENCE [LARGE SCALE GENOMIC DNA]</scope>
    <source>
        <strain evidence="2 3">TB5</strain>
    </source>
</reference>
<keyword evidence="1" id="KW-0472">Membrane</keyword>
<name>A0A7R7EMC3_9FIRM</name>
<keyword evidence="1" id="KW-0812">Transmembrane</keyword>
<keyword evidence="3" id="KW-1185">Reference proteome</keyword>
<evidence type="ECO:0008006" key="4">
    <source>
        <dbReference type="Google" id="ProtNLM"/>
    </source>
</evidence>
<proteinExistence type="predicted"/>
<dbReference type="EMBL" id="AP024169">
    <property type="protein sequence ID" value="BCN31394.1"/>
    <property type="molecule type" value="Genomic_DNA"/>
</dbReference>
<sequence length="202" mass="23176">MEQKLIGLIASIIAACIIMMLHELIKAMVYNVQNKEQSPQSKRNIYKIHHYIDPIGLILCVTTSTGFSKPYMYRIKDKRTNFRLGIAGFVTLLAIFGISLFIYKSNYPQGAFAYDINNRVDFFVKYFWYALNSMFVLLSMTMIIVNLFPVSTFDMGLLIAGKSPSKYFSIIKNDQYIKAILILTIIFDIIRAVSFSVINLFV</sequence>
<feature type="transmembrane region" description="Helical" evidence="1">
    <location>
        <begin position="126"/>
        <end position="159"/>
    </location>
</feature>
<evidence type="ECO:0000313" key="2">
    <source>
        <dbReference type="EMBL" id="BCN31394.1"/>
    </source>
</evidence>
<dbReference type="Proteomes" id="UP000595897">
    <property type="component" value="Chromosome"/>
</dbReference>
<organism evidence="2 3">
    <name type="scientific">Anaeromicropila herbilytica</name>
    <dbReference type="NCBI Taxonomy" id="2785025"/>
    <lineage>
        <taxon>Bacteria</taxon>
        <taxon>Bacillati</taxon>
        <taxon>Bacillota</taxon>
        <taxon>Clostridia</taxon>
        <taxon>Lachnospirales</taxon>
        <taxon>Lachnospiraceae</taxon>
        <taxon>Anaeromicropila</taxon>
    </lineage>
</organism>
<dbReference type="PROSITE" id="PS51257">
    <property type="entry name" value="PROKAR_LIPOPROTEIN"/>
    <property type="match status" value="1"/>
</dbReference>
<evidence type="ECO:0000256" key="1">
    <source>
        <dbReference type="SAM" id="Phobius"/>
    </source>
</evidence>
<dbReference type="AlphaFoldDB" id="A0A7R7EMC3"/>
<evidence type="ECO:0000313" key="3">
    <source>
        <dbReference type="Proteomes" id="UP000595897"/>
    </source>
</evidence>